<comment type="caution">
    <text evidence="1">The sequence shown here is derived from an EMBL/GenBank/DDBJ whole genome shotgun (WGS) entry which is preliminary data.</text>
</comment>
<evidence type="ECO:0000313" key="2">
    <source>
        <dbReference type="Proteomes" id="UP000824782"/>
    </source>
</evidence>
<name>A0AAV7CES1_ENGPU</name>
<dbReference type="AlphaFoldDB" id="A0AAV7CES1"/>
<proteinExistence type="predicted"/>
<keyword evidence="2" id="KW-1185">Reference proteome</keyword>
<sequence>MLVPDGRVPSKNASSWLSRLIDKLCVGSKDNGGARCIWGGGLDTTVFTGMVVTLAVTGLLFDIGEGSSLTRGEISRKWNKVN</sequence>
<accession>A0AAV7CES1</accession>
<protein>
    <submittedName>
        <fullName evidence="1">Uncharacterized protein</fullName>
    </submittedName>
</protein>
<dbReference type="EMBL" id="WNYA01000003">
    <property type="protein sequence ID" value="KAG8583244.1"/>
    <property type="molecule type" value="Genomic_DNA"/>
</dbReference>
<reference evidence="1" key="1">
    <citation type="thesis" date="2020" institute="ProQuest LLC" country="789 East Eisenhower Parkway, Ann Arbor, MI, USA">
        <title>Comparative Genomics and Chromosome Evolution.</title>
        <authorList>
            <person name="Mudd A.B."/>
        </authorList>
    </citation>
    <scope>NUCLEOTIDE SEQUENCE</scope>
    <source>
        <strain evidence="1">237g6f4</strain>
        <tissue evidence="1">Blood</tissue>
    </source>
</reference>
<dbReference type="Proteomes" id="UP000824782">
    <property type="component" value="Unassembled WGS sequence"/>
</dbReference>
<evidence type="ECO:0000313" key="1">
    <source>
        <dbReference type="EMBL" id="KAG8583244.1"/>
    </source>
</evidence>
<gene>
    <name evidence="1" type="ORF">GDO81_008335</name>
</gene>
<organism evidence="1 2">
    <name type="scientific">Engystomops pustulosus</name>
    <name type="common">Tungara frog</name>
    <name type="synonym">Physalaemus pustulosus</name>
    <dbReference type="NCBI Taxonomy" id="76066"/>
    <lineage>
        <taxon>Eukaryota</taxon>
        <taxon>Metazoa</taxon>
        <taxon>Chordata</taxon>
        <taxon>Craniata</taxon>
        <taxon>Vertebrata</taxon>
        <taxon>Euteleostomi</taxon>
        <taxon>Amphibia</taxon>
        <taxon>Batrachia</taxon>
        <taxon>Anura</taxon>
        <taxon>Neobatrachia</taxon>
        <taxon>Hyloidea</taxon>
        <taxon>Leptodactylidae</taxon>
        <taxon>Leiuperinae</taxon>
        <taxon>Engystomops</taxon>
    </lineage>
</organism>